<evidence type="ECO:0000259" key="1">
    <source>
        <dbReference type="PROSITE" id="PS50994"/>
    </source>
</evidence>
<dbReference type="GO" id="GO:0003676">
    <property type="term" value="F:nucleic acid binding"/>
    <property type="evidence" value="ECO:0007669"/>
    <property type="project" value="InterPro"/>
</dbReference>
<dbReference type="Proteomes" id="UP000676336">
    <property type="component" value="Unassembled WGS sequence"/>
</dbReference>
<organism evidence="2 4">
    <name type="scientific">Rotaria magnacalcarata</name>
    <dbReference type="NCBI Taxonomy" id="392030"/>
    <lineage>
        <taxon>Eukaryota</taxon>
        <taxon>Metazoa</taxon>
        <taxon>Spiralia</taxon>
        <taxon>Gnathifera</taxon>
        <taxon>Rotifera</taxon>
        <taxon>Eurotatoria</taxon>
        <taxon>Bdelloidea</taxon>
        <taxon>Philodinida</taxon>
        <taxon>Philodinidae</taxon>
        <taxon>Rotaria</taxon>
    </lineage>
</organism>
<dbReference type="AlphaFoldDB" id="A0A817AKC8"/>
<dbReference type="InterPro" id="IPR036397">
    <property type="entry name" value="RNaseH_sf"/>
</dbReference>
<dbReference type="InterPro" id="IPR050951">
    <property type="entry name" value="Retrovirus_Pol_polyprotein"/>
</dbReference>
<dbReference type="PANTHER" id="PTHR37984:SF5">
    <property type="entry name" value="PROTEIN NYNRIN-LIKE"/>
    <property type="match status" value="1"/>
</dbReference>
<evidence type="ECO:0000313" key="4">
    <source>
        <dbReference type="Proteomes" id="UP000663824"/>
    </source>
</evidence>
<dbReference type="Proteomes" id="UP000663824">
    <property type="component" value="Unassembled WGS sequence"/>
</dbReference>
<dbReference type="SUPFAM" id="SSF53098">
    <property type="entry name" value="Ribonuclease H-like"/>
    <property type="match status" value="1"/>
</dbReference>
<dbReference type="EMBL" id="CAJOBI010356917">
    <property type="protein sequence ID" value="CAF5224380.1"/>
    <property type="molecule type" value="Genomic_DNA"/>
</dbReference>
<dbReference type="EMBL" id="CAJNRE010021486">
    <property type="protein sequence ID" value="CAF2258713.1"/>
    <property type="molecule type" value="Genomic_DNA"/>
</dbReference>
<gene>
    <name evidence="2" type="ORF">MBJ925_LOCUS38406</name>
    <name evidence="3" type="ORF">SMN809_LOCUS83771</name>
</gene>
<name>A0A817AKC8_9BILA</name>
<protein>
    <recommendedName>
        <fullName evidence="1">Integrase catalytic domain-containing protein</fullName>
    </recommendedName>
</protein>
<dbReference type="GO" id="GO:0015074">
    <property type="term" value="P:DNA integration"/>
    <property type="evidence" value="ECO:0007669"/>
    <property type="project" value="InterPro"/>
</dbReference>
<feature type="non-terminal residue" evidence="2">
    <location>
        <position position="1"/>
    </location>
</feature>
<dbReference type="InterPro" id="IPR001584">
    <property type="entry name" value="Integrase_cat-core"/>
</dbReference>
<dbReference type="PROSITE" id="PS50994">
    <property type="entry name" value="INTEGRASE"/>
    <property type="match status" value="1"/>
</dbReference>
<dbReference type="InterPro" id="IPR012337">
    <property type="entry name" value="RNaseH-like_sf"/>
</dbReference>
<feature type="domain" description="Integrase catalytic" evidence="1">
    <location>
        <begin position="1"/>
        <end position="99"/>
    </location>
</feature>
<accession>A0A817AKC8</accession>
<sequence>VHGSPDTIITDQDTDFKNELLQAISNLVGCRHIFSTPYRPQTNGQTERWNSTFVTQIAKYCNTDQTNWDTFLPSIVYAYNHGIHSSTGFSPYQLAFGRQPHHPFNPPVSTFIFSKPHDCWTQVIKYRNIVLKQAKTNILHQQ</sequence>
<dbReference type="PANTHER" id="PTHR37984">
    <property type="entry name" value="PROTEIN CBG26694"/>
    <property type="match status" value="1"/>
</dbReference>
<evidence type="ECO:0000313" key="3">
    <source>
        <dbReference type="EMBL" id="CAF5224380.1"/>
    </source>
</evidence>
<reference evidence="2" key="1">
    <citation type="submission" date="2021-02" db="EMBL/GenBank/DDBJ databases">
        <authorList>
            <person name="Nowell W R."/>
        </authorList>
    </citation>
    <scope>NUCLEOTIDE SEQUENCE</scope>
</reference>
<evidence type="ECO:0000313" key="2">
    <source>
        <dbReference type="EMBL" id="CAF2258713.1"/>
    </source>
</evidence>
<comment type="caution">
    <text evidence="2">The sequence shown here is derived from an EMBL/GenBank/DDBJ whole genome shotgun (WGS) entry which is preliminary data.</text>
</comment>
<proteinExistence type="predicted"/>
<dbReference type="Gene3D" id="3.30.420.10">
    <property type="entry name" value="Ribonuclease H-like superfamily/Ribonuclease H"/>
    <property type="match status" value="1"/>
</dbReference>